<name>A0AAP0MRR1_9ROSI</name>
<keyword evidence="6" id="KW-1185">Reference proteome</keyword>
<dbReference type="AlphaFoldDB" id="A0AAP0MRR1"/>
<gene>
    <name evidence="5" type="ORF">WN944_010477</name>
</gene>
<accession>A0AAP0MRR1</accession>
<evidence type="ECO:0000256" key="3">
    <source>
        <dbReference type="ARBA" id="ARBA00022833"/>
    </source>
</evidence>
<dbReference type="Pfam" id="PF04998">
    <property type="entry name" value="RNA_pol_Rpb1_5"/>
    <property type="match status" value="1"/>
</dbReference>
<evidence type="ECO:0000256" key="1">
    <source>
        <dbReference type="ARBA" id="ARBA00012418"/>
    </source>
</evidence>
<dbReference type="GO" id="GO:0003899">
    <property type="term" value="F:DNA-directed RNA polymerase activity"/>
    <property type="evidence" value="ECO:0007669"/>
    <property type="project" value="UniProtKB-EC"/>
</dbReference>
<dbReference type="PANTHER" id="PTHR48446:SF1">
    <property type="entry name" value="DNA-DIRECTED RNA POLYMERASE SUBUNIT BETA' N-TERMINAL SECTION"/>
    <property type="match status" value="1"/>
</dbReference>
<keyword evidence="2" id="KW-0479">Metal-binding</keyword>
<dbReference type="GO" id="GO:0003677">
    <property type="term" value="F:DNA binding"/>
    <property type="evidence" value="ECO:0007669"/>
    <property type="project" value="InterPro"/>
</dbReference>
<dbReference type="GO" id="GO:0046872">
    <property type="term" value="F:metal ion binding"/>
    <property type="evidence" value="ECO:0007669"/>
    <property type="project" value="UniProtKB-KW"/>
</dbReference>
<dbReference type="EMBL" id="JBCGBO010000002">
    <property type="protein sequence ID" value="KAK9222046.1"/>
    <property type="molecule type" value="Genomic_DNA"/>
</dbReference>
<reference evidence="5 6" key="1">
    <citation type="submission" date="2024-05" db="EMBL/GenBank/DDBJ databases">
        <title>Haplotype-resolved chromosome-level genome assembly of Huyou (Citrus changshanensis).</title>
        <authorList>
            <person name="Miao C."/>
            <person name="Chen W."/>
            <person name="Wu Y."/>
            <person name="Wang L."/>
            <person name="Zhao S."/>
            <person name="Grierson D."/>
            <person name="Xu C."/>
            <person name="Chen K."/>
        </authorList>
    </citation>
    <scope>NUCLEOTIDE SEQUENCE [LARGE SCALE GENOMIC DNA]</scope>
    <source>
        <strain evidence="5">01-14</strain>
        <tissue evidence="5">Leaf</tissue>
    </source>
</reference>
<dbReference type="GO" id="GO:0006351">
    <property type="term" value="P:DNA-templated transcription"/>
    <property type="evidence" value="ECO:0007669"/>
    <property type="project" value="InterPro"/>
</dbReference>
<dbReference type="InterPro" id="IPR015700">
    <property type="entry name" value="RPC1"/>
</dbReference>
<evidence type="ECO:0000256" key="2">
    <source>
        <dbReference type="ARBA" id="ARBA00022723"/>
    </source>
</evidence>
<dbReference type="EC" id="2.7.7.6" evidence="1"/>
<evidence type="ECO:0000259" key="4">
    <source>
        <dbReference type="Pfam" id="PF04998"/>
    </source>
</evidence>
<dbReference type="PANTHER" id="PTHR48446">
    <property type="entry name" value="DNA-DIRECTED RNA POLYMERASE SUBUNIT BETA' N-TERMINAL SECTION"/>
    <property type="match status" value="1"/>
</dbReference>
<evidence type="ECO:0000313" key="6">
    <source>
        <dbReference type="Proteomes" id="UP001428341"/>
    </source>
</evidence>
<dbReference type="Proteomes" id="UP001428341">
    <property type="component" value="Unassembled WGS sequence"/>
</dbReference>
<evidence type="ECO:0000313" key="5">
    <source>
        <dbReference type="EMBL" id="KAK9222046.1"/>
    </source>
</evidence>
<dbReference type="SUPFAM" id="SSF64484">
    <property type="entry name" value="beta and beta-prime subunits of DNA dependent RNA-polymerase"/>
    <property type="match status" value="1"/>
</dbReference>
<keyword evidence="3" id="KW-0862">Zinc</keyword>
<proteinExistence type="predicted"/>
<organism evidence="5 6">
    <name type="scientific">Citrus x changshan-huyou</name>
    <dbReference type="NCBI Taxonomy" id="2935761"/>
    <lineage>
        <taxon>Eukaryota</taxon>
        <taxon>Viridiplantae</taxon>
        <taxon>Streptophyta</taxon>
        <taxon>Embryophyta</taxon>
        <taxon>Tracheophyta</taxon>
        <taxon>Spermatophyta</taxon>
        <taxon>Magnoliopsida</taxon>
        <taxon>eudicotyledons</taxon>
        <taxon>Gunneridae</taxon>
        <taxon>Pentapetalae</taxon>
        <taxon>rosids</taxon>
        <taxon>malvids</taxon>
        <taxon>Sapindales</taxon>
        <taxon>Rutaceae</taxon>
        <taxon>Aurantioideae</taxon>
        <taxon>Citrus</taxon>
    </lineage>
</organism>
<comment type="caution">
    <text evidence="5">The sequence shown here is derived from an EMBL/GenBank/DDBJ whole genome shotgun (WGS) entry which is preliminary data.</text>
</comment>
<dbReference type="InterPro" id="IPR007081">
    <property type="entry name" value="RNA_pol_Rpb1_5"/>
</dbReference>
<protein>
    <recommendedName>
        <fullName evidence="1">DNA-directed RNA polymerase</fullName>
        <ecNumber evidence="1">2.7.7.6</ecNumber>
    </recommendedName>
</protein>
<sequence length="81" mass="9331">MGTEGIDGCKTKRNQIFEVEQTLGIEAARICVIDEINETMKAHGMSIDVRHMMLLVDLMTFRVFESRDLEFKKKCFDVGFI</sequence>
<feature type="domain" description="RNA polymerase Rpb1" evidence="4">
    <location>
        <begin position="4"/>
        <end position="63"/>
    </location>
</feature>